<sequence>NRTIRRDDVSDGLSNTAFVSEKPTTYDDLGWLSGTRATIRNVGGGIVESGDPFAKAAPSVVGSIGSRHPAGVHLLMGSGETRFTSNQTDQRVLEQMADRRDGQLPGLFQSLESRRRESLQ</sequence>
<gene>
    <name evidence="3" type="ORF">RSSM_03267</name>
</gene>
<dbReference type="EMBL" id="ANOH01000223">
    <property type="protein sequence ID" value="EMI55233.1"/>
    <property type="molecule type" value="Genomic_DNA"/>
</dbReference>
<dbReference type="Proteomes" id="UP000011885">
    <property type="component" value="Unassembled WGS sequence"/>
</dbReference>
<evidence type="ECO:0000313" key="3">
    <source>
        <dbReference type="EMBL" id="EMI55233.1"/>
    </source>
</evidence>
<accession>M5UGV3</accession>
<dbReference type="OrthoDB" id="255848at2"/>
<dbReference type="AlphaFoldDB" id="M5UGV3"/>
<dbReference type="Pfam" id="PF07596">
    <property type="entry name" value="SBP_bac_10"/>
    <property type="match status" value="1"/>
</dbReference>
<name>M5UGV3_9BACT</name>
<evidence type="ECO:0000259" key="2">
    <source>
        <dbReference type="Pfam" id="PF07596"/>
    </source>
</evidence>
<proteinExistence type="predicted"/>
<feature type="non-terminal residue" evidence="3">
    <location>
        <position position="1"/>
    </location>
</feature>
<comment type="caution">
    <text evidence="3">The sequence shown here is derived from an EMBL/GenBank/DDBJ whole genome shotgun (WGS) entry which is preliminary data.</text>
</comment>
<feature type="region of interest" description="Disordered" evidence="1">
    <location>
        <begin position="97"/>
        <end position="120"/>
    </location>
</feature>
<dbReference type="PATRIC" id="fig|1263870.3.peg.3471"/>
<protein>
    <submittedName>
        <fullName evidence="3">Signal peptide protein</fullName>
    </submittedName>
</protein>
<dbReference type="RefSeq" id="WP_008680222.1">
    <property type="nucleotide sequence ID" value="NZ_ANOH01000223.1"/>
</dbReference>
<evidence type="ECO:0000313" key="4">
    <source>
        <dbReference type="Proteomes" id="UP000011885"/>
    </source>
</evidence>
<dbReference type="InterPro" id="IPR011453">
    <property type="entry name" value="DUF1559"/>
</dbReference>
<organism evidence="3 4">
    <name type="scientific">Rhodopirellula sallentina SM41</name>
    <dbReference type="NCBI Taxonomy" id="1263870"/>
    <lineage>
        <taxon>Bacteria</taxon>
        <taxon>Pseudomonadati</taxon>
        <taxon>Planctomycetota</taxon>
        <taxon>Planctomycetia</taxon>
        <taxon>Pirellulales</taxon>
        <taxon>Pirellulaceae</taxon>
        <taxon>Rhodopirellula</taxon>
    </lineage>
</organism>
<keyword evidence="4" id="KW-1185">Reference proteome</keyword>
<feature type="domain" description="DUF1559" evidence="2">
    <location>
        <begin position="1"/>
        <end position="90"/>
    </location>
</feature>
<reference evidence="3 4" key="1">
    <citation type="journal article" date="2013" name="Mar. Genomics">
        <title>Expression of sulfatases in Rhodopirellula baltica and the diversity of sulfatases in the genus Rhodopirellula.</title>
        <authorList>
            <person name="Wegner C.E."/>
            <person name="Richter-Heitmann T."/>
            <person name="Klindworth A."/>
            <person name="Klockow C."/>
            <person name="Richter M."/>
            <person name="Achstetter T."/>
            <person name="Glockner F.O."/>
            <person name="Harder J."/>
        </authorList>
    </citation>
    <scope>NUCLEOTIDE SEQUENCE [LARGE SCALE GENOMIC DNA]</scope>
    <source>
        <strain evidence="3 4">SM41</strain>
    </source>
</reference>
<evidence type="ECO:0000256" key="1">
    <source>
        <dbReference type="SAM" id="MobiDB-lite"/>
    </source>
</evidence>